<gene>
    <name evidence="1" type="ORF">PACLA_8A083617</name>
</gene>
<keyword evidence="2" id="KW-1185">Reference proteome</keyword>
<proteinExistence type="predicted"/>
<dbReference type="AlphaFoldDB" id="A0A6S7GD52"/>
<dbReference type="EMBL" id="CACRXK020001430">
    <property type="protein sequence ID" value="CAB3989093.1"/>
    <property type="molecule type" value="Genomic_DNA"/>
</dbReference>
<protein>
    <submittedName>
        <fullName evidence="1">Uncharacterized protein</fullName>
    </submittedName>
</protein>
<dbReference type="Proteomes" id="UP001152795">
    <property type="component" value="Unassembled WGS sequence"/>
</dbReference>
<feature type="non-terminal residue" evidence="1">
    <location>
        <position position="64"/>
    </location>
</feature>
<reference evidence="1" key="1">
    <citation type="submission" date="2020-04" db="EMBL/GenBank/DDBJ databases">
        <authorList>
            <person name="Alioto T."/>
            <person name="Alioto T."/>
            <person name="Gomez Garrido J."/>
        </authorList>
    </citation>
    <scope>NUCLEOTIDE SEQUENCE</scope>
    <source>
        <strain evidence="1">A484AB</strain>
    </source>
</reference>
<comment type="caution">
    <text evidence="1">The sequence shown here is derived from an EMBL/GenBank/DDBJ whole genome shotgun (WGS) entry which is preliminary data.</text>
</comment>
<evidence type="ECO:0000313" key="1">
    <source>
        <dbReference type="EMBL" id="CAB3989093.1"/>
    </source>
</evidence>
<accession>A0A6S7GD52</accession>
<sequence length="64" mass="7305">MANFEEAFKKVCELFKLNDLNSYQKEGVSSVNLSDVKEGDLKDVEEGKYSVAYGTSEAWLKHER</sequence>
<evidence type="ECO:0000313" key="2">
    <source>
        <dbReference type="Proteomes" id="UP001152795"/>
    </source>
</evidence>
<name>A0A6S7GD52_PARCT</name>
<organism evidence="1 2">
    <name type="scientific">Paramuricea clavata</name>
    <name type="common">Red gorgonian</name>
    <name type="synonym">Violescent sea-whip</name>
    <dbReference type="NCBI Taxonomy" id="317549"/>
    <lineage>
        <taxon>Eukaryota</taxon>
        <taxon>Metazoa</taxon>
        <taxon>Cnidaria</taxon>
        <taxon>Anthozoa</taxon>
        <taxon>Octocorallia</taxon>
        <taxon>Malacalcyonacea</taxon>
        <taxon>Plexauridae</taxon>
        <taxon>Paramuricea</taxon>
    </lineage>
</organism>